<keyword evidence="1" id="KW-0732">Signal</keyword>
<protein>
    <submittedName>
        <fullName evidence="2">Endo-1,4-beta-mannanase 1</fullName>
    </submittedName>
</protein>
<name>A0AAV3YTA6_9GAST</name>
<proteinExistence type="predicted"/>
<evidence type="ECO:0000256" key="1">
    <source>
        <dbReference type="SAM" id="SignalP"/>
    </source>
</evidence>
<reference evidence="2 3" key="1">
    <citation type="journal article" date="2021" name="Elife">
        <title>Chloroplast acquisition without the gene transfer in kleptoplastic sea slugs, Plakobranchus ocellatus.</title>
        <authorList>
            <person name="Maeda T."/>
            <person name="Takahashi S."/>
            <person name="Yoshida T."/>
            <person name="Shimamura S."/>
            <person name="Takaki Y."/>
            <person name="Nagai Y."/>
            <person name="Toyoda A."/>
            <person name="Suzuki Y."/>
            <person name="Arimoto A."/>
            <person name="Ishii H."/>
            <person name="Satoh N."/>
            <person name="Nishiyama T."/>
            <person name="Hasebe M."/>
            <person name="Maruyama T."/>
            <person name="Minagawa J."/>
            <person name="Obokata J."/>
            <person name="Shigenobu S."/>
        </authorList>
    </citation>
    <scope>NUCLEOTIDE SEQUENCE [LARGE SCALE GENOMIC DNA]</scope>
</reference>
<dbReference type="EMBL" id="BLXT01001404">
    <property type="protein sequence ID" value="GFN85278.1"/>
    <property type="molecule type" value="Genomic_DNA"/>
</dbReference>
<feature type="signal peptide" evidence="1">
    <location>
        <begin position="1"/>
        <end position="18"/>
    </location>
</feature>
<dbReference type="SUPFAM" id="SSF51445">
    <property type="entry name" value="(Trans)glycosidases"/>
    <property type="match status" value="1"/>
</dbReference>
<accession>A0AAV3YTA6</accession>
<dbReference type="PANTHER" id="PTHR37398:SF3">
    <property type="entry name" value="GLYCOSIDE HYDROLASE FAMILY 5 DOMAIN-CONTAINING PROTEIN"/>
    <property type="match status" value="1"/>
</dbReference>
<dbReference type="PANTHER" id="PTHR37398">
    <property type="entry name" value="ENDO-BETA-1,4-MANNANASE"/>
    <property type="match status" value="1"/>
</dbReference>
<dbReference type="Proteomes" id="UP000735302">
    <property type="component" value="Unassembled WGS sequence"/>
</dbReference>
<comment type="caution">
    <text evidence="2">The sequence shown here is derived from an EMBL/GenBank/DDBJ whole genome shotgun (WGS) entry which is preliminary data.</text>
</comment>
<dbReference type="AlphaFoldDB" id="A0AAV3YTA6"/>
<evidence type="ECO:0000313" key="2">
    <source>
        <dbReference type="EMBL" id="GFN85278.1"/>
    </source>
</evidence>
<feature type="chain" id="PRO_5043887205" evidence="1">
    <location>
        <begin position="19"/>
        <end position="346"/>
    </location>
</feature>
<dbReference type="InterPro" id="IPR017853">
    <property type="entry name" value="GH"/>
</dbReference>
<evidence type="ECO:0000313" key="3">
    <source>
        <dbReference type="Proteomes" id="UP000735302"/>
    </source>
</evidence>
<sequence>MAVQLALIGLISFTVTSGERLSVSGNHFLFKGEKVFLSGGNLPWIHYGYDFGNNQWSSVKSQVASQMKMLKDAGGNSLRLWVHIQAESTPQFDTNGYVIATDRQGTFIGDFKDMLNLAQSYDILVIPTLWNAAVDQDRSHRLDGIIVDSRKLQSYIRVVLTPLVREVKGHPALAAWDIINEPEGMLKVGEYNADPCFDTVKLRNSGAGWAGKKYSYQQLLRFISWQADAIKQEDPEALVTVGVWNPKSNTDRFNMADHYSDNCLKKAGQKSLHNWADYGTNKPIVVGEFWKEAGGGMTTNQLFDYVYRHGYSGAWSWDLVGKGADQRGGISHINNYIGNGKIHIDL</sequence>
<keyword evidence="3" id="KW-1185">Reference proteome</keyword>
<organism evidence="2 3">
    <name type="scientific">Plakobranchus ocellatus</name>
    <dbReference type="NCBI Taxonomy" id="259542"/>
    <lineage>
        <taxon>Eukaryota</taxon>
        <taxon>Metazoa</taxon>
        <taxon>Spiralia</taxon>
        <taxon>Lophotrochozoa</taxon>
        <taxon>Mollusca</taxon>
        <taxon>Gastropoda</taxon>
        <taxon>Heterobranchia</taxon>
        <taxon>Euthyneura</taxon>
        <taxon>Panpulmonata</taxon>
        <taxon>Sacoglossa</taxon>
        <taxon>Placobranchoidea</taxon>
        <taxon>Plakobranchidae</taxon>
        <taxon>Plakobranchus</taxon>
    </lineage>
</organism>
<gene>
    <name evidence="2" type="ORF">PoB_001178400</name>
</gene>
<dbReference type="Gene3D" id="3.20.20.80">
    <property type="entry name" value="Glycosidases"/>
    <property type="match status" value="1"/>
</dbReference>